<dbReference type="PANTHER" id="PTHR47969">
    <property type="entry name" value="CHROMOSOME-ASSOCIATED KINESIN KIF4A-RELATED"/>
    <property type="match status" value="1"/>
</dbReference>
<evidence type="ECO:0000259" key="17">
    <source>
        <dbReference type="PROSITE" id="PS50067"/>
    </source>
</evidence>
<evidence type="ECO:0000256" key="14">
    <source>
        <dbReference type="PROSITE-ProRule" id="PRU00283"/>
    </source>
</evidence>
<dbReference type="InterPro" id="IPR001752">
    <property type="entry name" value="Kinesin_motor_dom"/>
</dbReference>
<evidence type="ECO:0000256" key="3">
    <source>
        <dbReference type="ARBA" id="ARBA00022490"/>
    </source>
</evidence>
<dbReference type="InterPro" id="IPR027640">
    <property type="entry name" value="Kinesin-like_fam"/>
</dbReference>
<evidence type="ECO:0000256" key="7">
    <source>
        <dbReference type="ARBA" id="ARBA00022737"/>
    </source>
</evidence>
<evidence type="ECO:0000256" key="11">
    <source>
        <dbReference type="ARBA" id="ARBA00023175"/>
    </source>
</evidence>
<feature type="compositionally biased region" description="Low complexity" evidence="16">
    <location>
        <begin position="795"/>
        <end position="810"/>
    </location>
</feature>
<dbReference type="GO" id="GO:0005875">
    <property type="term" value="C:microtubule associated complex"/>
    <property type="evidence" value="ECO:0007669"/>
    <property type="project" value="TreeGrafter"/>
</dbReference>
<dbReference type="OrthoDB" id="3176171at2759"/>
<evidence type="ECO:0000313" key="19">
    <source>
        <dbReference type="Proteomes" id="UP000288716"/>
    </source>
</evidence>
<dbReference type="GO" id="GO:0008017">
    <property type="term" value="F:microtubule binding"/>
    <property type="evidence" value="ECO:0007669"/>
    <property type="project" value="InterPro"/>
</dbReference>
<protein>
    <submittedName>
        <fullName evidence="18">Kinesin-like protein KIF21A</fullName>
    </submittedName>
</protein>
<dbReference type="InterPro" id="IPR056532">
    <property type="entry name" value="KIF21A/B_hel_2"/>
</dbReference>
<evidence type="ECO:0000256" key="2">
    <source>
        <dbReference type="ARBA" id="ARBA00004316"/>
    </source>
</evidence>
<dbReference type="Proteomes" id="UP000288716">
    <property type="component" value="Unassembled WGS sequence"/>
</dbReference>
<keyword evidence="11 14" id="KW-0505">Motor protein</keyword>
<evidence type="ECO:0000256" key="6">
    <source>
        <dbReference type="ARBA" id="ARBA00022701"/>
    </source>
</evidence>
<comment type="similarity">
    <text evidence="14">Belongs to the TRAFAC class myosin-kinesin ATPase superfamily. Kinesin family.</text>
</comment>
<dbReference type="PRINTS" id="PR00380">
    <property type="entry name" value="KINESINHEAVY"/>
</dbReference>
<feature type="domain" description="Kinesin motor" evidence="17">
    <location>
        <begin position="1"/>
        <end position="353"/>
    </location>
</feature>
<dbReference type="GO" id="GO:0051231">
    <property type="term" value="P:spindle elongation"/>
    <property type="evidence" value="ECO:0007669"/>
    <property type="project" value="TreeGrafter"/>
</dbReference>
<keyword evidence="5" id="KW-0853">WD repeat</keyword>
<dbReference type="Pfam" id="PF00225">
    <property type="entry name" value="Kinesin"/>
    <property type="match status" value="1"/>
</dbReference>
<comment type="subcellular location">
    <subcellularLocation>
        <location evidence="2">Cell projection</location>
    </subcellularLocation>
    <subcellularLocation>
        <location evidence="1">Cytoplasm</location>
        <location evidence="1">Cytoskeleton</location>
    </subcellularLocation>
</comment>
<dbReference type="PANTHER" id="PTHR47969:SF28">
    <property type="entry name" value="KINESIN-LIKE PROTEIN KIF21B"/>
    <property type="match status" value="1"/>
</dbReference>
<feature type="region of interest" description="Disordered" evidence="16">
    <location>
        <begin position="545"/>
        <end position="589"/>
    </location>
</feature>
<keyword evidence="8 14" id="KW-0547">Nucleotide-binding</keyword>
<dbReference type="STRING" id="299467.A0A443SL08"/>
<dbReference type="EMBL" id="NCKV01001535">
    <property type="protein sequence ID" value="RWS28175.1"/>
    <property type="molecule type" value="Genomic_DNA"/>
</dbReference>
<keyword evidence="10 15" id="KW-0175">Coiled coil</keyword>
<dbReference type="GO" id="GO:0007018">
    <property type="term" value="P:microtubule-based movement"/>
    <property type="evidence" value="ECO:0007669"/>
    <property type="project" value="InterPro"/>
</dbReference>
<keyword evidence="13" id="KW-0966">Cell projection</keyword>
<dbReference type="GO" id="GO:0042995">
    <property type="term" value="C:cell projection"/>
    <property type="evidence" value="ECO:0007669"/>
    <property type="project" value="UniProtKB-SubCell"/>
</dbReference>
<feature type="region of interest" description="Disordered" evidence="16">
    <location>
        <begin position="790"/>
        <end position="812"/>
    </location>
</feature>
<feature type="compositionally biased region" description="Polar residues" evidence="16">
    <location>
        <begin position="552"/>
        <end position="567"/>
    </location>
</feature>
<evidence type="ECO:0000256" key="8">
    <source>
        <dbReference type="ARBA" id="ARBA00022741"/>
    </source>
</evidence>
<feature type="compositionally biased region" description="Acidic residues" evidence="16">
    <location>
        <begin position="569"/>
        <end position="589"/>
    </location>
</feature>
<evidence type="ECO:0000256" key="5">
    <source>
        <dbReference type="ARBA" id="ARBA00022574"/>
    </source>
</evidence>
<dbReference type="CDD" id="cd01372">
    <property type="entry name" value="KISc_KIF4"/>
    <property type="match status" value="1"/>
</dbReference>
<dbReference type="VEuPathDB" id="VectorBase:LDEU003869"/>
<comment type="caution">
    <text evidence="18">The sequence shown here is derived from an EMBL/GenBank/DDBJ whole genome shotgun (WGS) entry which is preliminary data.</text>
</comment>
<dbReference type="InterPro" id="IPR019821">
    <property type="entry name" value="Kinesin_motor_CS"/>
</dbReference>
<dbReference type="AlphaFoldDB" id="A0A443SL08"/>
<evidence type="ECO:0000256" key="9">
    <source>
        <dbReference type="ARBA" id="ARBA00022840"/>
    </source>
</evidence>
<name>A0A443SL08_9ACAR</name>
<keyword evidence="4" id="KW-0597">Phosphoprotein</keyword>
<dbReference type="FunFam" id="3.40.850.10:FF:000011">
    <property type="entry name" value="Kinesin family member 21A"/>
    <property type="match status" value="1"/>
</dbReference>
<evidence type="ECO:0000256" key="12">
    <source>
        <dbReference type="ARBA" id="ARBA00023212"/>
    </source>
</evidence>
<feature type="binding site" evidence="14">
    <location>
        <begin position="73"/>
        <end position="80"/>
    </location>
    <ligand>
        <name>ATP</name>
        <dbReference type="ChEBI" id="CHEBI:30616"/>
    </ligand>
</feature>
<evidence type="ECO:0000256" key="15">
    <source>
        <dbReference type="SAM" id="Coils"/>
    </source>
</evidence>
<dbReference type="SUPFAM" id="SSF52540">
    <property type="entry name" value="P-loop containing nucleoside triphosphate hydrolases"/>
    <property type="match status" value="1"/>
</dbReference>
<dbReference type="Gene3D" id="3.40.850.10">
    <property type="entry name" value="Kinesin motor domain"/>
    <property type="match status" value="1"/>
</dbReference>
<dbReference type="Pfam" id="PF23203">
    <property type="entry name" value="KIF21A"/>
    <property type="match status" value="1"/>
</dbReference>
<keyword evidence="9 14" id="KW-0067">ATP-binding</keyword>
<dbReference type="Pfam" id="PF23204">
    <property type="entry name" value="KIF21A_2nd"/>
    <property type="match status" value="1"/>
</dbReference>
<dbReference type="GO" id="GO:0005524">
    <property type="term" value="F:ATP binding"/>
    <property type="evidence" value="ECO:0007669"/>
    <property type="project" value="UniProtKB-UniRule"/>
</dbReference>
<dbReference type="CDD" id="cd22248">
    <property type="entry name" value="Rcc_KIF21"/>
    <property type="match status" value="1"/>
</dbReference>
<evidence type="ECO:0000256" key="16">
    <source>
        <dbReference type="SAM" id="MobiDB-lite"/>
    </source>
</evidence>
<evidence type="ECO:0000313" key="18">
    <source>
        <dbReference type="EMBL" id="RWS28175.1"/>
    </source>
</evidence>
<evidence type="ECO:0000256" key="1">
    <source>
        <dbReference type="ARBA" id="ARBA00004245"/>
    </source>
</evidence>
<sequence>IRPQVPREIIEMCSICTTVTPNEPQVWLGKDKAFTFDNVFDENSQQHEVYETCVKHLVEGCLEGYNATVLAYGQTGSGKTYTMGTGFDIEGKPNEKGIIPRAVESLFTGIRNRQNEALNNNQPCPEFKVNAQFLELYNEDIIDLLADERTKHSQIKVHEDASGGIYTLGATAKVVSNVDNTLQCLKKGALSRSTASTQMNTQSSRSHAIFTLYIKQQRVVTLDSALPERESNECNGDGDLPEHEFETLTAKFHFVDLAGSERLKRTGATGERQKEGISINSGLLSLGNVISALGDKTKRATHVPYRDSKLTRLLQDSLGGNSRTLMIACISPSDRDFMETLNTLRYANRAKNIKNKVVANQDKSSQIIVALRREIQQLQLELMDYKQGKRIIGEDGRECVNDMYHENTMLQSTINNLKTRVKALQDTNERLVTRNTELLLEKESGQWINSGENKSDISEIVQRYLREIEELRTKLIETEEMCAILRKQKAVNRLSMSPYSATAVAIAGHYEIGAEAESCSVEDVISEARKDISKLKKASKTLNKTIKENENQDTNGNDLSEDNQSINGDEVEESEESSNDESDDDEKANESEIELVELTNEISVKEKLIFELEKSQRKLNTLKQHYEDKLMQLQTKIHAIESERDQVLAKLTCGGNQANEKEAKKIRSEYEKKINSLQSEMKKLQIAKKEHAQAMRNQAQYENQLKQLKTDVAEMKKQKVKLLIKMKEESQRHREQDLRATKKIAQLSKQERVKDAKIRNLEIEKNRARAMLKRKDEEVNALKKRIKPMSDKVAGRVGHSSRSNGSSARRALPFSPRATKHKWQILEQNISKLILNKQTIALHEKQMERFLHQRDQVSHALEKAVKKFQSLKLNGCSEYELKEVSEEIDSYDTNIGYLNQNINECQSTIMQIEDGKDESELIDLNTFLNTAVADDIKYMFDKVLAMAVNQSLLAAQREEEKKEFELKYKQSIDTSLIQETLLHHVLETSLNQDAELVADDFNACSEISESVDKNNYDSTFNAQQDFGITREKSRRRTKTPQELFSIENKFDLRDDPMTKSLVNPIALASINELHRVPSAPSLK</sequence>
<dbReference type="PROSITE" id="PS00411">
    <property type="entry name" value="KINESIN_MOTOR_1"/>
    <property type="match status" value="1"/>
</dbReference>
<keyword evidence="3" id="KW-0963">Cytoplasm</keyword>
<dbReference type="InterPro" id="IPR027417">
    <property type="entry name" value="P-loop_NTPase"/>
</dbReference>
<proteinExistence type="inferred from homology"/>
<dbReference type="GO" id="GO:0003777">
    <property type="term" value="F:microtubule motor activity"/>
    <property type="evidence" value="ECO:0007669"/>
    <property type="project" value="InterPro"/>
</dbReference>
<dbReference type="InterPro" id="IPR036961">
    <property type="entry name" value="Kinesin_motor_dom_sf"/>
</dbReference>
<evidence type="ECO:0000256" key="4">
    <source>
        <dbReference type="ARBA" id="ARBA00022553"/>
    </source>
</evidence>
<dbReference type="Pfam" id="PF25764">
    <property type="entry name" value="KIF21A_4th"/>
    <property type="match status" value="1"/>
</dbReference>
<accession>A0A443SL08</accession>
<dbReference type="SMART" id="SM00129">
    <property type="entry name" value="KISc"/>
    <property type="match status" value="1"/>
</dbReference>
<dbReference type="InterPro" id="IPR056533">
    <property type="entry name" value="KIF21A/B_hel_1"/>
</dbReference>
<dbReference type="GO" id="GO:0005874">
    <property type="term" value="C:microtubule"/>
    <property type="evidence" value="ECO:0007669"/>
    <property type="project" value="UniProtKB-KW"/>
</dbReference>
<keyword evidence="12" id="KW-0206">Cytoskeleton</keyword>
<gene>
    <name evidence="18" type="ORF">B4U80_10509</name>
</gene>
<dbReference type="PROSITE" id="PS50067">
    <property type="entry name" value="KINESIN_MOTOR_2"/>
    <property type="match status" value="1"/>
</dbReference>
<feature type="coiled-coil region" evidence="15">
    <location>
        <begin position="361"/>
        <end position="488"/>
    </location>
</feature>
<organism evidence="18 19">
    <name type="scientific">Leptotrombidium deliense</name>
    <dbReference type="NCBI Taxonomy" id="299467"/>
    <lineage>
        <taxon>Eukaryota</taxon>
        <taxon>Metazoa</taxon>
        <taxon>Ecdysozoa</taxon>
        <taxon>Arthropoda</taxon>
        <taxon>Chelicerata</taxon>
        <taxon>Arachnida</taxon>
        <taxon>Acari</taxon>
        <taxon>Acariformes</taxon>
        <taxon>Trombidiformes</taxon>
        <taxon>Prostigmata</taxon>
        <taxon>Anystina</taxon>
        <taxon>Parasitengona</taxon>
        <taxon>Trombiculoidea</taxon>
        <taxon>Trombiculidae</taxon>
        <taxon>Leptotrombidium</taxon>
    </lineage>
</organism>
<keyword evidence="6" id="KW-0493">Microtubule</keyword>
<dbReference type="GO" id="GO:0007052">
    <property type="term" value="P:mitotic spindle organization"/>
    <property type="evidence" value="ECO:0007669"/>
    <property type="project" value="TreeGrafter"/>
</dbReference>
<evidence type="ECO:0000256" key="10">
    <source>
        <dbReference type="ARBA" id="ARBA00023054"/>
    </source>
</evidence>
<reference evidence="18 19" key="1">
    <citation type="journal article" date="2018" name="Gigascience">
        <title>Genomes of trombidid mites reveal novel predicted allergens and laterally-transferred genes associated with secondary metabolism.</title>
        <authorList>
            <person name="Dong X."/>
            <person name="Chaisiri K."/>
            <person name="Xia D."/>
            <person name="Armstrong S.D."/>
            <person name="Fang Y."/>
            <person name="Donnelly M.J."/>
            <person name="Kadowaki T."/>
            <person name="McGarry J.W."/>
            <person name="Darby A.C."/>
            <person name="Makepeace B.L."/>
        </authorList>
    </citation>
    <scope>NUCLEOTIDE SEQUENCE [LARGE SCALE GENOMIC DNA]</scope>
    <source>
        <strain evidence="18">UoL-UT</strain>
    </source>
</reference>
<feature type="non-terminal residue" evidence="18">
    <location>
        <position position="1"/>
    </location>
</feature>
<keyword evidence="19" id="KW-1185">Reference proteome</keyword>
<keyword evidence="7" id="KW-0677">Repeat</keyword>
<evidence type="ECO:0000256" key="13">
    <source>
        <dbReference type="ARBA" id="ARBA00023273"/>
    </source>
</evidence>